<organism evidence="1 2">
    <name type="scientific">Arabis nemorensis</name>
    <dbReference type="NCBI Taxonomy" id="586526"/>
    <lineage>
        <taxon>Eukaryota</taxon>
        <taxon>Viridiplantae</taxon>
        <taxon>Streptophyta</taxon>
        <taxon>Embryophyta</taxon>
        <taxon>Tracheophyta</taxon>
        <taxon>Spermatophyta</taxon>
        <taxon>Magnoliopsida</taxon>
        <taxon>eudicotyledons</taxon>
        <taxon>Gunneridae</taxon>
        <taxon>Pentapetalae</taxon>
        <taxon>rosids</taxon>
        <taxon>malvids</taxon>
        <taxon>Brassicales</taxon>
        <taxon>Brassicaceae</taxon>
        <taxon>Arabideae</taxon>
        <taxon>Arabis</taxon>
    </lineage>
</organism>
<dbReference type="EMBL" id="CABITT030000002">
    <property type="protein sequence ID" value="VVA95904.1"/>
    <property type="molecule type" value="Genomic_DNA"/>
</dbReference>
<dbReference type="Proteomes" id="UP000489600">
    <property type="component" value="Unassembled WGS sequence"/>
</dbReference>
<comment type="caution">
    <text evidence="1">The sequence shown here is derived from an EMBL/GenBank/DDBJ whole genome shotgun (WGS) entry which is preliminary data.</text>
</comment>
<evidence type="ECO:0000313" key="1">
    <source>
        <dbReference type="EMBL" id="VVA95904.1"/>
    </source>
</evidence>
<evidence type="ECO:0008006" key="3">
    <source>
        <dbReference type="Google" id="ProtNLM"/>
    </source>
</evidence>
<evidence type="ECO:0000313" key="2">
    <source>
        <dbReference type="Proteomes" id="UP000489600"/>
    </source>
</evidence>
<reference evidence="1" key="1">
    <citation type="submission" date="2019-07" db="EMBL/GenBank/DDBJ databases">
        <authorList>
            <person name="Dittberner H."/>
        </authorList>
    </citation>
    <scope>NUCLEOTIDE SEQUENCE [LARGE SCALE GENOMIC DNA]</scope>
</reference>
<proteinExistence type="predicted"/>
<name>A0A565B478_9BRAS</name>
<keyword evidence="2" id="KW-1185">Reference proteome</keyword>
<protein>
    <recommendedName>
        <fullName evidence="3">NYN domain-containing protein</fullName>
    </recommendedName>
</protein>
<sequence length="79" mass="8862">MAGNESDNNIWWDIESAGVPKELDADLVYGLIQERLIEAGYTGNLRIRAFTATEESVPQWVADMLDNRIPVVYLDGGMF</sequence>
<accession>A0A565B478</accession>
<dbReference type="AlphaFoldDB" id="A0A565B478"/>
<gene>
    <name evidence="1" type="ORF">ANE_LOCUS6349</name>
</gene>